<name>A0A2J8KEZ3_PANTR</name>
<accession>A0A2J8KEZ3</accession>
<comment type="catalytic activity">
    <reaction evidence="17">
        <text>a ganglioside GM1 (d18:1(4E)) + CMP-N-acetyl-beta-neuraminate = a ganglioside GD1a (d18:1(4E)) + CMP + H(+)</text>
        <dbReference type="Rhea" id="RHEA:18021"/>
        <dbReference type="ChEBI" id="CHEBI:15378"/>
        <dbReference type="ChEBI" id="CHEBI:57812"/>
        <dbReference type="ChEBI" id="CHEBI:60377"/>
        <dbReference type="ChEBI" id="CHEBI:77709"/>
        <dbReference type="ChEBI" id="CHEBI:78445"/>
        <dbReference type="EC" id="2.4.3.2"/>
    </reaction>
    <physiologicalReaction direction="left-to-right" evidence="17">
        <dbReference type="Rhea" id="RHEA:18022"/>
    </physiologicalReaction>
</comment>
<keyword evidence="8" id="KW-1133">Transmembrane helix</keyword>
<evidence type="ECO:0000256" key="6">
    <source>
        <dbReference type="ARBA" id="ARBA00022692"/>
    </source>
</evidence>
<evidence type="ECO:0000256" key="11">
    <source>
        <dbReference type="ARBA" id="ARBA00023157"/>
    </source>
</evidence>
<dbReference type="InterPro" id="IPR051757">
    <property type="entry name" value="Beta-gal_alpha2-3_sialyltrans"/>
</dbReference>
<dbReference type="InterPro" id="IPR001675">
    <property type="entry name" value="Glyco_trans_29"/>
</dbReference>
<comment type="pathway">
    <text evidence="2">Glycolipid biosynthesis.</text>
</comment>
<evidence type="ECO:0000313" key="21">
    <source>
        <dbReference type="Proteomes" id="UP000236370"/>
    </source>
</evidence>
<dbReference type="PANTHER" id="PTHR46032">
    <property type="entry name" value="ALPHA-2,3-SIALYLTRANSFERASE ST3GAL I ISOFORM X1"/>
    <property type="match status" value="1"/>
</dbReference>
<comment type="catalytic activity">
    <reaction evidence="13">
        <text>a beta-D-galactosyl-(1-&gt;3)-N-acetyl-alpha-D-galactosaminyl derivative + CMP-N-acetyl-beta-neuraminate = an N-acetyl-alpha-neuraminyl-(2-&gt;3)-beta-D-galactosyl-(1-&gt;3)-N-acetyl-alpha-D-galactosaminyl derivative + CMP + H(+)</text>
        <dbReference type="Rhea" id="RHEA:21616"/>
        <dbReference type="ChEBI" id="CHEBI:15378"/>
        <dbReference type="ChEBI" id="CHEBI:57812"/>
        <dbReference type="ChEBI" id="CHEBI:60377"/>
        <dbReference type="ChEBI" id="CHEBI:133470"/>
        <dbReference type="ChEBI" id="CHEBI:139596"/>
        <dbReference type="EC" id="2.4.3.4"/>
    </reaction>
    <physiologicalReaction direction="left-to-right" evidence="13">
        <dbReference type="Rhea" id="RHEA:21617"/>
    </physiologicalReaction>
</comment>
<comment type="subcellular location">
    <subcellularLocation>
        <location evidence="1">Golgi apparatus membrane</location>
        <topology evidence="1">Single-pass type II membrane protein</topology>
    </subcellularLocation>
</comment>
<dbReference type="GO" id="GO:0047288">
    <property type="term" value="F:beta-D-galactosyl-(1-&gt;3)-N-acetyl-beta-D-galactosaminide alpha-2,3- sialyltransferase"/>
    <property type="evidence" value="ECO:0007669"/>
    <property type="project" value="UniProtKB-EC"/>
</dbReference>
<evidence type="ECO:0000256" key="5">
    <source>
        <dbReference type="ARBA" id="ARBA00022679"/>
    </source>
</evidence>
<keyword evidence="12" id="KW-0325">Glycoprotein</keyword>
<sequence>MLEKRSVGCRRCAVVGNSGNLRESSYGPEIDSHDFVLRMNKAPTAG</sequence>
<comment type="caution">
    <text evidence="20">The sequence shown here is derived from an EMBL/GenBank/DDBJ whole genome shotgun (WGS) entry which is preliminary data.</text>
</comment>
<reference evidence="20 21" key="1">
    <citation type="submission" date="2017-12" db="EMBL/GenBank/DDBJ databases">
        <title>High-resolution comparative analysis of great ape genomes.</title>
        <authorList>
            <person name="Pollen A."/>
            <person name="Hastie A."/>
            <person name="Hormozdiari F."/>
            <person name="Dougherty M."/>
            <person name="Liu R."/>
            <person name="Chaisson M."/>
            <person name="Hoppe E."/>
            <person name="Hill C."/>
            <person name="Pang A."/>
            <person name="Hillier L."/>
            <person name="Baker C."/>
            <person name="Armstrong J."/>
            <person name="Shendure J."/>
            <person name="Paten B."/>
            <person name="Wilson R."/>
            <person name="Chao H."/>
            <person name="Schneider V."/>
            <person name="Ventura M."/>
            <person name="Kronenberg Z."/>
            <person name="Murali S."/>
            <person name="Gordon D."/>
            <person name="Cantsilieris S."/>
            <person name="Munson K."/>
            <person name="Nelson B."/>
            <person name="Raja A."/>
            <person name="Underwood J."/>
            <person name="Diekhans M."/>
            <person name="Fiddes I."/>
            <person name="Haussler D."/>
            <person name="Eichler E."/>
        </authorList>
    </citation>
    <scope>NUCLEOTIDE SEQUENCE [LARGE SCALE GENOMIC DNA]</scope>
    <source>
        <strain evidence="20">Yerkes chimp pedigree #C0471</strain>
    </source>
</reference>
<dbReference type="Pfam" id="PF00777">
    <property type="entry name" value="Glyco_transf_29"/>
    <property type="match status" value="1"/>
</dbReference>
<dbReference type="AlphaFoldDB" id="A0A2J8KEZ3"/>
<dbReference type="PANTHER" id="PTHR46032:SF6">
    <property type="entry name" value="CMP-N-ACETYLNEURAMINATE-BETA-GALACTOSAMIDE-ALPHA-2,3-SIALYLTRANSFERASE 1"/>
    <property type="match status" value="1"/>
</dbReference>
<comment type="catalytic activity">
    <reaction evidence="16">
        <text>a ganglioside GA1 (d18:1(4E)) + CMP-N-acetyl-beta-neuraminate = a ganglioside GM1b (d18:1(4E)) + CMP + H(+)</text>
        <dbReference type="Rhea" id="RHEA:47560"/>
        <dbReference type="ChEBI" id="CHEBI:15378"/>
        <dbReference type="ChEBI" id="CHEBI:27938"/>
        <dbReference type="ChEBI" id="CHEBI:57812"/>
        <dbReference type="ChEBI" id="CHEBI:60377"/>
        <dbReference type="ChEBI" id="CHEBI:78568"/>
    </reaction>
    <physiologicalReaction direction="left-to-right" evidence="16">
        <dbReference type="Rhea" id="RHEA:47561"/>
    </physiologicalReaction>
</comment>
<feature type="non-terminal residue" evidence="20">
    <location>
        <position position="46"/>
    </location>
</feature>
<evidence type="ECO:0000256" key="1">
    <source>
        <dbReference type="ARBA" id="ARBA00004323"/>
    </source>
</evidence>
<evidence type="ECO:0000256" key="15">
    <source>
        <dbReference type="ARBA" id="ARBA00042990"/>
    </source>
</evidence>
<evidence type="ECO:0000256" key="4">
    <source>
        <dbReference type="ARBA" id="ARBA00022676"/>
    </source>
</evidence>
<dbReference type="Proteomes" id="UP000236370">
    <property type="component" value="Unassembled WGS sequence"/>
</dbReference>
<dbReference type="Gene3D" id="3.90.1480.20">
    <property type="entry name" value="Glycosyl transferase family 29"/>
    <property type="match status" value="1"/>
</dbReference>
<comment type="catalytic activity">
    <reaction evidence="19">
        <text>ganglioside GM1 (d18:1(4E)/18:0) + CMP-N-acetyl-beta-neuraminate = ganglioside GD1a (18:1(4E)/18:0) + CMP + H(+)</text>
        <dbReference type="Rhea" id="RHEA:48248"/>
        <dbReference type="ChEBI" id="CHEBI:15378"/>
        <dbReference type="ChEBI" id="CHEBI:57812"/>
        <dbReference type="ChEBI" id="CHEBI:60377"/>
        <dbReference type="ChEBI" id="CHEBI:73110"/>
        <dbReference type="ChEBI" id="CHEBI:90153"/>
    </reaction>
    <physiologicalReaction direction="left-to-right" evidence="19">
        <dbReference type="Rhea" id="RHEA:48249"/>
    </physiologicalReaction>
</comment>
<evidence type="ECO:0000256" key="12">
    <source>
        <dbReference type="ARBA" id="ARBA00023180"/>
    </source>
</evidence>
<keyword evidence="5" id="KW-0808">Transferase</keyword>
<evidence type="ECO:0000256" key="16">
    <source>
        <dbReference type="ARBA" id="ARBA00043673"/>
    </source>
</evidence>
<keyword evidence="10" id="KW-0472">Membrane</keyword>
<protein>
    <recommendedName>
        <fullName evidence="14">beta-D-galactosyl-(1-&gt;3)-N-acetyl-beta-D-galactosaminide alpha-2,3-sialyltransferase</fullName>
        <ecNumber evidence="14">2.4.3.2</ecNumber>
    </recommendedName>
    <alternativeName>
        <fullName evidence="15">Monosialoganglioside sialyltransferase</fullName>
    </alternativeName>
</protein>
<keyword evidence="11" id="KW-1015">Disulfide bond</keyword>
<evidence type="ECO:0000256" key="8">
    <source>
        <dbReference type="ARBA" id="ARBA00022989"/>
    </source>
</evidence>
<dbReference type="InterPro" id="IPR038578">
    <property type="entry name" value="GT29-like_sf"/>
</dbReference>
<dbReference type="SMR" id="A0A2J8KEZ3"/>
<evidence type="ECO:0000256" key="3">
    <source>
        <dbReference type="ARBA" id="ARBA00006003"/>
    </source>
</evidence>
<evidence type="ECO:0000256" key="2">
    <source>
        <dbReference type="ARBA" id="ARBA00004934"/>
    </source>
</evidence>
<keyword evidence="6" id="KW-0812">Transmembrane</keyword>
<evidence type="ECO:0000256" key="13">
    <source>
        <dbReference type="ARBA" id="ARBA00036292"/>
    </source>
</evidence>
<keyword evidence="4" id="KW-0328">Glycosyltransferase</keyword>
<evidence type="ECO:0000256" key="10">
    <source>
        <dbReference type="ARBA" id="ARBA00023136"/>
    </source>
</evidence>
<gene>
    <name evidence="20" type="ORF">CK820_G0039230</name>
</gene>
<dbReference type="EMBL" id="NBAG03000372">
    <property type="protein sequence ID" value="PNI33570.1"/>
    <property type="molecule type" value="Genomic_DNA"/>
</dbReference>
<comment type="similarity">
    <text evidence="3">Belongs to the glycosyltransferase 29 family.</text>
</comment>
<evidence type="ECO:0000256" key="17">
    <source>
        <dbReference type="ARBA" id="ARBA00043773"/>
    </source>
</evidence>
<organism evidence="20 21">
    <name type="scientific">Pan troglodytes</name>
    <name type="common">Chimpanzee</name>
    <dbReference type="NCBI Taxonomy" id="9598"/>
    <lineage>
        <taxon>Eukaryota</taxon>
        <taxon>Metazoa</taxon>
        <taxon>Chordata</taxon>
        <taxon>Craniata</taxon>
        <taxon>Vertebrata</taxon>
        <taxon>Euteleostomi</taxon>
        <taxon>Mammalia</taxon>
        <taxon>Eutheria</taxon>
        <taxon>Euarchontoglires</taxon>
        <taxon>Primates</taxon>
        <taxon>Haplorrhini</taxon>
        <taxon>Catarrhini</taxon>
        <taxon>Hominidae</taxon>
        <taxon>Pan</taxon>
    </lineage>
</organism>
<comment type="catalytic activity">
    <reaction evidence="18">
        <text>a ganglioside GA1 + CMP-N-acetyl-beta-neuraminate = a ganglioside GM1b + CMP + H(+)</text>
        <dbReference type="Rhea" id="RHEA:48244"/>
        <dbReference type="ChEBI" id="CHEBI:15378"/>
        <dbReference type="ChEBI" id="CHEBI:57812"/>
        <dbReference type="ChEBI" id="CHEBI:60377"/>
        <dbReference type="ChEBI" id="CHEBI:88069"/>
        <dbReference type="ChEBI" id="CHEBI:90151"/>
    </reaction>
    <physiologicalReaction direction="left-to-right" evidence="18">
        <dbReference type="Rhea" id="RHEA:48245"/>
    </physiologicalReaction>
</comment>
<evidence type="ECO:0000313" key="20">
    <source>
        <dbReference type="EMBL" id="PNI33570.1"/>
    </source>
</evidence>
<keyword evidence="9" id="KW-0333">Golgi apparatus</keyword>
<dbReference type="EC" id="2.4.3.2" evidence="14"/>
<evidence type="ECO:0000256" key="7">
    <source>
        <dbReference type="ARBA" id="ARBA00022968"/>
    </source>
</evidence>
<evidence type="ECO:0000256" key="14">
    <source>
        <dbReference type="ARBA" id="ARBA00039106"/>
    </source>
</evidence>
<evidence type="ECO:0000256" key="19">
    <source>
        <dbReference type="ARBA" id="ARBA00047509"/>
    </source>
</evidence>
<proteinExistence type="inferred from homology"/>
<keyword evidence="7" id="KW-0735">Signal-anchor</keyword>
<evidence type="ECO:0000256" key="18">
    <source>
        <dbReference type="ARBA" id="ARBA00043816"/>
    </source>
</evidence>
<evidence type="ECO:0000256" key="9">
    <source>
        <dbReference type="ARBA" id="ARBA00023034"/>
    </source>
</evidence>
<dbReference type="GO" id="GO:0003836">
    <property type="term" value="F:beta-galactoside (CMP) alpha-2,3-sialyltransferase activity"/>
    <property type="evidence" value="ECO:0007669"/>
    <property type="project" value="UniProtKB-EC"/>
</dbReference>
<dbReference type="GO" id="GO:0000139">
    <property type="term" value="C:Golgi membrane"/>
    <property type="evidence" value="ECO:0007669"/>
    <property type="project" value="UniProtKB-SubCell"/>
</dbReference>